<dbReference type="Proteomes" id="UP000295511">
    <property type="component" value="Unassembled WGS sequence"/>
</dbReference>
<dbReference type="EMBL" id="SMRU01000022">
    <property type="protein sequence ID" value="TDF92695.1"/>
    <property type="molecule type" value="Genomic_DNA"/>
</dbReference>
<reference evidence="2 3" key="1">
    <citation type="submission" date="2019-03" db="EMBL/GenBank/DDBJ databases">
        <title>Whole genome sequence of Arthrobacter sp JH1-1.</title>
        <authorList>
            <person name="Trinh H.N."/>
        </authorList>
    </citation>
    <scope>NUCLEOTIDE SEQUENCE [LARGE SCALE GENOMIC DNA]</scope>
    <source>
        <strain evidence="2 3">JH1-1</strain>
    </source>
</reference>
<gene>
    <name evidence="2" type="ORF">E1809_17770</name>
</gene>
<feature type="transmembrane region" description="Helical" evidence="1">
    <location>
        <begin position="84"/>
        <end position="100"/>
    </location>
</feature>
<sequence>MTELSSSASAPGTRTRRILAIASALMVAIAWVLVVIEAVLYRGEFILTTVAEAVAAVITLRRAWIVGFSGRHKDLALTRRPWRWLTLGVIVIAVILYLPSTAGQRQFLGITAASIMFVGYMSLVLFVETPKRPDDAPIQ</sequence>
<keyword evidence="1" id="KW-1133">Transmembrane helix</keyword>
<dbReference type="RefSeq" id="WP_133205563.1">
    <property type="nucleotide sequence ID" value="NZ_SMRU01000022.1"/>
</dbReference>
<feature type="transmembrane region" description="Helical" evidence="1">
    <location>
        <begin position="18"/>
        <end position="39"/>
    </location>
</feature>
<evidence type="ECO:0000313" key="3">
    <source>
        <dbReference type="Proteomes" id="UP000295511"/>
    </source>
</evidence>
<keyword evidence="1" id="KW-0812">Transmembrane</keyword>
<evidence type="ECO:0000313" key="2">
    <source>
        <dbReference type="EMBL" id="TDF92695.1"/>
    </source>
</evidence>
<name>A0A4R5KDJ4_9MICC</name>
<proteinExistence type="predicted"/>
<organism evidence="2 3">
    <name type="scientific">Arthrobacter terricola</name>
    <dbReference type="NCBI Taxonomy" id="2547396"/>
    <lineage>
        <taxon>Bacteria</taxon>
        <taxon>Bacillati</taxon>
        <taxon>Actinomycetota</taxon>
        <taxon>Actinomycetes</taxon>
        <taxon>Micrococcales</taxon>
        <taxon>Micrococcaceae</taxon>
        <taxon>Arthrobacter</taxon>
    </lineage>
</organism>
<feature type="transmembrane region" description="Helical" evidence="1">
    <location>
        <begin position="45"/>
        <end position="64"/>
    </location>
</feature>
<evidence type="ECO:0000256" key="1">
    <source>
        <dbReference type="SAM" id="Phobius"/>
    </source>
</evidence>
<accession>A0A4R5KDJ4</accession>
<protein>
    <submittedName>
        <fullName evidence="2">Uncharacterized protein</fullName>
    </submittedName>
</protein>
<dbReference type="AlphaFoldDB" id="A0A4R5KDJ4"/>
<keyword evidence="3" id="KW-1185">Reference proteome</keyword>
<comment type="caution">
    <text evidence="2">The sequence shown here is derived from an EMBL/GenBank/DDBJ whole genome shotgun (WGS) entry which is preliminary data.</text>
</comment>
<keyword evidence="1" id="KW-0472">Membrane</keyword>
<feature type="transmembrane region" description="Helical" evidence="1">
    <location>
        <begin position="106"/>
        <end position="127"/>
    </location>
</feature>